<dbReference type="Proteomes" id="UP000784294">
    <property type="component" value="Unassembled WGS sequence"/>
</dbReference>
<name>A0A448WCV2_9PLAT</name>
<organism evidence="1 2">
    <name type="scientific">Protopolystoma xenopodis</name>
    <dbReference type="NCBI Taxonomy" id="117903"/>
    <lineage>
        <taxon>Eukaryota</taxon>
        <taxon>Metazoa</taxon>
        <taxon>Spiralia</taxon>
        <taxon>Lophotrochozoa</taxon>
        <taxon>Platyhelminthes</taxon>
        <taxon>Monogenea</taxon>
        <taxon>Polyopisthocotylea</taxon>
        <taxon>Polystomatidea</taxon>
        <taxon>Polystomatidae</taxon>
        <taxon>Protopolystoma</taxon>
    </lineage>
</organism>
<comment type="caution">
    <text evidence="1">The sequence shown here is derived from an EMBL/GenBank/DDBJ whole genome shotgun (WGS) entry which is preliminary data.</text>
</comment>
<dbReference type="EMBL" id="CAAALY010004420">
    <property type="protein sequence ID" value="VEL08643.1"/>
    <property type="molecule type" value="Genomic_DNA"/>
</dbReference>
<evidence type="ECO:0000313" key="1">
    <source>
        <dbReference type="EMBL" id="VEL08643.1"/>
    </source>
</evidence>
<sequence length="137" mass="15108">MRDHSARSVYATGLGTTCAEAHNIGKIGLFDASATRAKLCPILATAYKGEYFRKDFAFNSRFGPTTAAFGTVRVVGTDNTLAPPQLPRLLPNVDFFRIDPWRHAQRWDRLYRFLVGKSARAPPPAPLDPFTLICPAG</sequence>
<proteinExistence type="predicted"/>
<keyword evidence="2" id="KW-1185">Reference proteome</keyword>
<accession>A0A448WCV2</accession>
<dbReference type="AlphaFoldDB" id="A0A448WCV2"/>
<gene>
    <name evidence="1" type="ORF">PXEA_LOCUS2083</name>
</gene>
<evidence type="ECO:0000313" key="2">
    <source>
        <dbReference type="Proteomes" id="UP000784294"/>
    </source>
</evidence>
<reference evidence="1" key="1">
    <citation type="submission" date="2018-11" db="EMBL/GenBank/DDBJ databases">
        <authorList>
            <consortium name="Pathogen Informatics"/>
        </authorList>
    </citation>
    <scope>NUCLEOTIDE SEQUENCE</scope>
</reference>
<protein>
    <submittedName>
        <fullName evidence="1">Uncharacterized protein</fullName>
    </submittedName>
</protein>